<dbReference type="Gene3D" id="3.30.390.30">
    <property type="match status" value="1"/>
</dbReference>
<dbReference type="GO" id="GO:0045340">
    <property type="term" value="F:mercury ion binding"/>
    <property type="evidence" value="ECO:0007669"/>
    <property type="project" value="InterPro"/>
</dbReference>
<keyword evidence="8 16" id="KW-0274">FAD</keyword>
<proteinExistence type="inferred from homology"/>
<evidence type="ECO:0000256" key="2">
    <source>
        <dbReference type="ARBA" id="ARBA00011738"/>
    </source>
</evidence>
<evidence type="ECO:0000256" key="8">
    <source>
        <dbReference type="ARBA" id="ARBA00022827"/>
    </source>
</evidence>
<keyword evidence="7" id="KW-0479">Metal-binding</keyword>
<protein>
    <recommendedName>
        <fullName evidence="4">Mercuric reductase</fullName>
        <ecNumber evidence="3">1.16.1.1</ecNumber>
    </recommendedName>
    <alternativeName>
        <fullName evidence="14">Hg(II) reductase</fullName>
    </alternativeName>
</protein>
<dbReference type="PRINTS" id="PR00368">
    <property type="entry name" value="FADPNR"/>
</dbReference>
<keyword evidence="5" id="KW-0475">Mercuric resistance</keyword>
<evidence type="ECO:0000256" key="15">
    <source>
        <dbReference type="ARBA" id="ARBA00048984"/>
    </source>
</evidence>
<dbReference type="GO" id="GO:0050661">
    <property type="term" value="F:NADP binding"/>
    <property type="evidence" value="ECO:0007669"/>
    <property type="project" value="InterPro"/>
</dbReference>
<dbReference type="InterPro" id="IPR004099">
    <property type="entry name" value="Pyr_nucl-diS_OxRdtase_dimer"/>
</dbReference>
<dbReference type="PANTHER" id="PTHR43014:SF4">
    <property type="entry name" value="PYRIDINE NUCLEOTIDE-DISULFIDE OXIDOREDUCTASE RCLA-RELATED"/>
    <property type="match status" value="1"/>
</dbReference>
<feature type="binding site" evidence="16">
    <location>
        <position position="308"/>
    </location>
    <ligand>
        <name>FAD</name>
        <dbReference type="ChEBI" id="CHEBI:57692"/>
    </ligand>
</feature>
<evidence type="ECO:0000259" key="20">
    <source>
        <dbReference type="Pfam" id="PF07992"/>
    </source>
</evidence>
<evidence type="ECO:0000256" key="5">
    <source>
        <dbReference type="ARBA" id="ARBA00022466"/>
    </source>
</evidence>
<dbReference type="SUPFAM" id="SSF55424">
    <property type="entry name" value="FAD/NAD-linked reductases, dimerisation (C-terminal) domain"/>
    <property type="match status" value="1"/>
</dbReference>
<dbReference type="Gene3D" id="3.50.50.60">
    <property type="entry name" value="FAD/NAD(P)-binding domain"/>
    <property type="match status" value="2"/>
</dbReference>
<evidence type="ECO:0000256" key="14">
    <source>
        <dbReference type="ARBA" id="ARBA00031725"/>
    </source>
</evidence>
<dbReference type="Pfam" id="PF02852">
    <property type="entry name" value="Pyr_redox_dim"/>
    <property type="match status" value="1"/>
</dbReference>
<dbReference type="InterPro" id="IPR016156">
    <property type="entry name" value="FAD/NAD-linked_Rdtase_dimer_sf"/>
</dbReference>
<evidence type="ECO:0000256" key="10">
    <source>
        <dbReference type="ARBA" id="ARBA00022914"/>
    </source>
</evidence>
<dbReference type="SUPFAM" id="SSF51905">
    <property type="entry name" value="FAD/NAD(P)-binding domain"/>
    <property type="match status" value="1"/>
</dbReference>
<dbReference type="PROSITE" id="PS00076">
    <property type="entry name" value="PYRIDINE_REDOX_1"/>
    <property type="match status" value="1"/>
</dbReference>
<dbReference type="STRING" id="1797513.A2782_01905"/>
<feature type="domain" description="FAD/NAD(P)-binding" evidence="20">
    <location>
        <begin position="4"/>
        <end position="324"/>
    </location>
</feature>
<evidence type="ECO:0000313" key="21">
    <source>
        <dbReference type="EMBL" id="OGY09252.1"/>
    </source>
</evidence>
<evidence type="ECO:0000256" key="9">
    <source>
        <dbReference type="ARBA" id="ARBA00022857"/>
    </source>
</evidence>
<feature type="binding site" evidence="16">
    <location>
        <begin position="140"/>
        <end position="142"/>
    </location>
    <ligand>
        <name>FAD</name>
        <dbReference type="ChEBI" id="CHEBI:57692"/>
    </ligand>
</feature>
<feature type="disulfide bond" description="Redox-active" evidence="17">
    <location>
        <begin position="42"/>
        <end position="47"/>
    </location>
</feature>
<dbReference type="AlphaFoldDB" id="A0A1G1V1H7"/>
<dbReference type="InterPro" id="IPR012999">
    <property type="entry name" value="Pyr_OxRdtase_I_AS"/>
</dbReference>
<gene>
    <name evidence="21" type="ORF">A2782_01905</name>
</gene>
<evidence type="ECO:0000256" key="4">
    <source>
        <dbReference type="ARBA" id="ARBA00014791"/>
    </source>
</evidence>
<comment type="subunit">
    <text evidence="2">Homodimer.</text>
</comment>
<feature type="domain" description="Pyridine nucleotide-disulphide oxidoreductase dimerisation" evidence="19">
    <location>
        <begin position="344"/>
        <end position="443"/>
    </location>
</feature>
<evidence type="ECO:0000256" key="18">
    <source>
        <dbReference type="RuleBase" id="RU003691"/>
    </source>
</evidence>
<keyword evidence="12" id="KW-1015">Disulfide bond</keyword>
<feature type="binding site" evidence="16">
    <location>
        <position position="267"/>
    </location>
    <ligand>
        <name>NAD(+)</name>
        <dbReference type="ChEBI" id="CHEBI:57540"/>
    </ligand>
</feature>
<keyword evidence="11 18" id="KW-0560">Oxidoreductase</keyword>
<dbReference type="InterPro" id="IPR021179">
    <property type="entry name" value="Mercury_reductase_MerA"/>
</dbReference>
<evidence type="ECO:0000256" key="11">
    <source>
        <dbReference type="ARBA" id="ARBA00023002"/>
    </source>
</evidence>
<feature type="binding site" evidence="16">
    <location>
        <position position="51"/>
    </location>
    <ligand>
        <name>FAD</name>
        <dbReference type="ChEBI" id="CHEBI:57692"/>
    </ligand>
</feature>
<evidence type="ECO:0000259" key="19">
    <source>
        <dbReference type="Pfam" id="PF02852"/>
    </source>
</evidence>
<keyword evidence="13 18" id="KW-0676">Redox-active center</keyword>
<dbReference type="InterPro" id="IPR023753">
    <property type="entry name" value="FAD/NAD-binding_dom"/>
</dbReference>
<dbReference type="PRINTS" id="PR00411">
    <property type="entry name" value="PNDRDTASEI"/>
</dbReference>
<comment type="cofactor">
    <cofactor evidence="16">
        <name>FAD</name>
        <dbReference type="ChEBI" id="CHEBI:57692"/>
    </cofactor>
    <text evidence="16">Binds 1 FAD per subunit.</text>
</comment>
<comment type="catalytic activity">
    <reaction evidence="15">
        <text>Hg + NADP(+) + H(+) = Hg(2+) + NADPH</text>
        <dbReference type="Rhea" id="RHEA:23856"/>
        <dbReference type="ChEBI" id="CHEBI:15378"/>
        <dbReference type="ChEBI" id="CHEBI:16170"/>
        <dbReference type="ChEBI" id="CHEBI:16793"/>
        <dbReference type="ChEBI" id="CHEBI:57783"/>
        <dbReference type="ChEBI" id="CHEBI:58349"/>
        <dbReference type="EC" id="1.16.1.1"/>
    </reaction>
</comment>
<keyword evidence="6 18" id="KW-0285">Flavoprotein</keyword>
<keyword evidence="16" id="KW-0520">NAD</keyword>
<dbReference type="GO" id="GO:0050660">
    <property type="term" value="F:flavin adenine dinucleotide binding"/>
    <property type="evidence" value="ECO:0007669"/>
    <property type="project" value="InterPro"/>
</dbReference>
<dbReference type="PIRSF" id="PIRSF000350">
    <property type="entry name" value="Mercury_reductase_MerA"/>
    <property type="match status" value="1"/>
</dbReference>
<sequence>MSRFDLIIIGGGASAFAAAIKANELGAKTLMVNKGLPLGGTCVNVGCVPSKHLLSVGEFVFKAKNHDFSSVDCPDVHFDFSKAIEEEVKLVEDLRKAKYQDVLSNLENVTHIEGEASFKSAHEIEVNGQTIYGEKFVIATGSTANVPRIEGLQETGFLTHIEALQVKTLPKRLLIIGAGPLGLEFAQMYNNFGSKVNVLVRGEQILPKTEPDIAYALGNYLSRDGITIWTKAQALKVAKEGEDKVVTAEIRGDQMEFRVDEILVASGKTPNTSKLNLEAVGVQLSEGKVIQVSDFYQTSAEYIFAAGDVINKPLRLETTAGKEGTYAAENALKGIKKSVNYQHVPYAVFTSPSVAGVGSTDADVVASGGKCICKTVEFSEVPKAHIIKDTRGVIKMVVEGEEKKIVGVHMVAPQAADIIKADMTIDDVLETLPVFPTLSEAIKIVAMSFKTDVTKLSCCI</sequence>
<evidence type="ECO:0000256" key="7">
    <source>
        <dbReference type="ARBA" id="ARBA00022723"/>
    </source>
</evidence>
<evidence type="ECO:0000256" key="6">
    <source>
        <dbReference type="ARBA" id="ARBA00022630"/>
    </source>
</evidence>
<evidence type="ECO:0000256" key="16">
    <source>
        <dbReference type="PIRSR" id="PIRSR000350-3"/>
    </source>
</evidence>
<dbReference type="Proteomes" id="UP000177967">
    <property type="component" value="Unassembled WGS sequence"/>
</dbReference>
<evidence type="ECO:0000256" key="1">
    <source>
        <dbReference type="ARBA" id="ARBA00007532"/>
    </source>
</evidence>
<keyword evidence="16" id="KW-0547">Nucleotide-binding</keyword>
<dbReference type="InterPro" id="IPR001100">
    <property type="entry name" value="Pyr_nuc-diS_OxRdtase"/>
</dbReference>
<dbReference type="InterPro" id="IPR036188">
    <property type="entry name" value="FAD/NAD-bd_sf"/>
</dbReference>
<dbReference type="GO" id="GO:0003955">
    <property type="term" value="F:NAD(P)H dehydrogenase (quinone) activity"/>
    <property type="evidence" value="ECO:0007669"/>
    <property type="project" value="TreeGrafter"/>
</dbReference>
<name>A0A1G1V1H7_9BACT</name>
<dbReference type="GO" id="GO:0016152">
    <property type="term" value="F:mercury (II) reductase (NADP+) activity"/>
    <property type="evidence" value="ECO:0007669"/>
    <property type="project" value="UniProtKB-EC"/>
</dbReference>
<feature type="binding site" evidence="16">
    <location>
        <begin position="177"/>
        <end position="184"/>
    </location>
    <ligand>
        <name>NAD(+)</name>
        <dbReference type="ChEBI" id="CHEBI:57540"/>
    </ligand>
</feature>
<evidence type="ECO:0000256" key="3">
    <source>
        <dbReference type="ARBA" id="ARBA00012661"/>
    </source>
</evidence>
<dbReference type="EMBL" id="MHBW01000013">
    <property type="protein sequence ID" value="OGY09252.1"/>
    <property type="molecule type" value="Genomic_DNA"/>
</dbReference>
<dbReference type="GO" id="GO:0050787">
    <property type="term" value="P:detoxification of mercury ion"/>
    <property type="evidence" value="ECO:0007669"/>
    <property type="project" value="InterPro"/>
</dbReference>
<accession>A0A1G1V1H7</accession>
<dbReference type="EC" id="1.16.1.1" evidence="3"/>
<evidence type="ECO:0000313" key="22">
    <source>
        <dbReference type="Proteomes" id="UP000177967"/>
    </source>
</evidence>
<comment type="similarity">
    <text evidence="1 18">Belongs to the class-I pyridine nucleotide-disulfide oxidoreductase family.</text>
</comment>
<organism evidence="21 22">
    <name type="scientific">Candidatus Blackburnbacteria bacterium RIFCSPHIGHO2_01_FULL_43_15b</name>
    <dbReference type="NCBI Taxonomy" id="1797513"/>
    <lineage>
        <taxon>Bacteria</taxon>
        <taxon>Candidatus Blackburniibacteriota</taxon>
    </lineage>
</organism>
<evidence type="ECO:0000256" key="17">
    <source>
        <dbReference type="PIRSR" id="PIRSR000350-4"/>
    </source>
</evidence>
<keyword evidence="10" id="KW-0476">Mercury</keyword>
<comment type="caution">
    <text evidence="21">The sequence shown here is derived from an EMBL/GenBank/DDBJ whole genome shotgun (WGS) entry which is preliminary data.</text>
</comment>
<dbReference type="PANTHER" id="PTHR43014">
    <property type="entry name" value="MERCURIC REDUCTASE"/>
    <property type="match status" value="1"/>
</dbReference>
<dbReference type="GO" id="GO:0016668">
    <property type="term" value="F:oxidoreductase activity, acting on a sulfur group of donors, NAD(P) as acceptor"/>
    <property type="evidence" value="ECO:0007669"/>
    <property type="project" value="InterPro"/>
</dbReference>
<reference evidence="21 22" key="1">
    <citation type="journal article" date="2016" name="Nat. Commun.">
        <title>Thousands of microbial genomes shed light on interconnected biogeochemical processes in an aquifer system.</title>
        <authorList>
            <person name="Anantharaman K."/>
            <person name="Brown C.T."/>
            <person name="Hug L.A."/>
            <person name="Sharon I."/>
            <person name="Castelle C.J."/>
            <person name="Probst A.J."/>
            <person name="Thomas B.C."/>
            <person name="Singh A."/>
            <person name="Wilkins M.J."/>
            <person name="Karaoz U."/>
            <person name="Brodie E.L."/>
            <person name="Williams K.H."/>
            <person name="Hubbard S.S."/>
            <person name="Banfield J.F."/>
        </authorList>
    </citation>
    <scope>NUCLEOTIDE SEQUENCE [LARGE SCALE GENOMIC DNA]</scope>
</reference>
<evidence type="ECO:0000256" key="13">
    <source>
        <dbReference type="ARBA" id="ARBA00023284"/>
    </source>
</evidence>
<evidence type="ECO:0000256" key="12">
    <source>
        <dbReference type="ARBA" id="ARBA00023157"/>
    </source>
</evidence>
<dbReference type="Pfam" id="PF07992">
    <property type="entry name" value="Pyr_redox_2"/>
    <property type="match status" value="1"/>
</dbReference>
<keyword evidence="9" id="KW-0521">NADP</keyword>
<dbReference type="NCBIfam" id="TIGR02053">
    <property type="entry name" value="MerA"/>
    <property type="match status" value="1"/>
</dbReference>